<organism evidence="1 2">
    <name type="scientific">Neofusicoccum parvum</name>
    <dbReference type="NCBI Taxonomy" id="310453"/>
    <lineage>
        <taxon>Eukaryota</taxon>
        <taxon>Fungi</taxon>
        <taxon>Dikarya</taxon>
        <taxon>Ascomycota</taxon>
        <taxon>Pezizomycotina</taxon>
        <taxon>Dothideomycetes</taxon>
        <taxon>Dothideomycetes incertae sedis</taxon>
        <taxon>Botryosphaeriales</taxon>
        <taxon>Botryosphaeriaceae</taxon>
        <taxon>Neofusicoccum</taxon>
    </lineage>
</organism>
<sequence length="351" mass="37059">MRVLTYLLPLLSLSTTRAAADDAASHAPKSIHTLHQWPLGVWAENIAVRANGHLLVTFVTPSASVHQLDPSNPPNTTDPAATLLHAFPNATQATGITELGSTPDVFAVVADSTIYTLDLRASPPRVRRIATIAAAGLLNGAAALPGTPLLLVADSQLGAIWRVDARTGAHSLLLRDPAMAPSAADPHLPFLGINGIRYGADGFVYFNNSPRRWWCRVPVDPTTGDVRGPVQTLVEGVLADDFAVRWEVEEGEVVGYLAGLNDNVVTRVTLDGEKEVVAGNLNSTVVAGATAGAWGRTGETSTTLFVTTGGGTGLPVNGTLGIRDGLERVSKITNFKKEVHMTESFANLWVS</sequence>
<dbReference type="EMBL" id="BSXG01000007">
    <property type="protein sequence ID" value="GME23400.1"/>
    <property type="molecule type" value="Genomic_DNA"/>
</dbReference>
<keyword evidence="2" id="KW-1185">Reference proteome</keyword>
<reference evidence="1" key="1">
    <citation type="submission" date="2024-09" db="EMBL/GenBank/DDBJ databases">
        <title>Draft Genome Sequences of Neofusicoccum parvum.</title>
        <authorList>
            <person name="Ashida A."/>
            <person name="Camagna M."/>
            <person name="Tanaka A."/>
            <person name="Takemoto D."/>
        </authorList>
    </citation>
    <scope>NUCLEOTIDE SEQUENCE</scope>
    <source>
        <strain evidence="1">PPO83</strain>
    </source>
</reference>
<comment type="caution">
    <text evidence="1">The sequence shown here is derived from an EMBL/GenBank/DDBJ whole genome shotgun (WGS) entry which is preliminary data.</text>
</comment>
<gene>
    <name evidence="1" type="primary">g6195</name>
    <name evidence="1" type="ORF">NpPPO83_00006195</name>
</gene>
<proteinExistence type="predicted"/>
<evidence type="ECO:0000313" key="1">
    <source>
        <dbReference type="EMBL" id="GME23400.1"/>
    </source>
</evidence>
<name>A0ACB5RS90_9PEZI</name>
<protein>
    <submittedName>
        <fullName evidence="1">Six-bladed beta-propeller TolB-like protein</fullName>
    </submittedName>
</protein>
<dbReference type="Proteomes" id="UP001165186">
    <property type="component" value="Unassembled WGS sequence"/>
</dbReference>
<evidence type="ECO:0000313" key="2">
    <source>
        <dbReference type="Proteomes" id="UP001165186"/>
    </source>
</evidence>
<accession>A0ACB5RS90</accession>